<evidence type="ECO:0000256" key="4">
    <source>
        <dbReference type="ARBA" id="ARBA00022692"/>
    </source>
</evidence>
<evidence type="ECO:0000256" key="1">
    <source>
        <dbReference type="ARBA" id="ARBA00004651"/>
    </source>
</evidence>
<feature type="transmembrane region" description="Helical" evidence="8">
    <location>
        <begin position="343"/>
        <end position="367"/>
    </location>
</feature>
<protein>
    <recommendedName>
        <fullName evidence="11">Glycosyltransferase RgtA/B/C/D-like domain-containing protein</fullName>
    </recommendedName>
</protein>
<keyword evidence="2" id="KW-1003">Cell membrane</keyword>
<feature type="transmembrane region" description="Helical" evidence="8">
    <location>
        <begin position="379"/>
        <end position="401"/>
    </location>
</feature>
<feature type="transmembrane region" description="Helical" evidence="8">
    <location>
        <begin position="279"/>
        <end position="301"/>
    </location>
</feature>
<evidence type="ECO:0000313" key="10">
    <source>
        <dbReference type="Proteomes" id="UP000178176"/>
    </source>
</evidence>
<reference evidence="9 10" key="1">
    <citation type="journal article" date="2016" name="Nat. Commun.">
        <title>Thousands of microbial genomes shed light on interconnected biogeochemical processes in an aquifer system.</title>
        <authorList>
            <person name="Anantharaman K."/>
            <person name="Brown C.T."/>
            <person name="Hug L.A."/>
            <person name="Sharon I."/>
            <person name="Castelle C.J."/>
            <person name="Probst A.J."/>
            <person name="Thomas B.C."/>
            <person name="Singh A."/>
            <person name="Wilkins M.J."/>
            <person name="Karaoz U."/>
            <person name="Brodie E.L."/>
            <person name="Williams K.H."/>
            <person name="Hubbard S.S."/>
            <person name="Banfield J.F."/>
        </authorList>
    </citation>
    <scope>NUCLEOTIDE SEQUENCE [LARGE SCALE GENOMIC DNA]</scope>
</reference>
<comment type="subcellular location">
    <subcellularLocation>
        <location evidence="1">Cell membrane</location>
        <topology evidence="1">Multi-pass membrane protein</topology>
    </subcellularLocation>
</comment>
<organism evidence="9 10">
    <name type="scientific">Candidatus Amesbacteria bacterium RIFCSPHIGHO2_01_FULL_48_32b</name>
    <dbReference type="NCBI Taxonomy" id="1797253"/>
    <lineage>
        <taxon>Bacteria</taxon>
        <taxon>Candidatus Amesiibacteriota</taxon>
    </lineage>
</organism>
<dbReference type="EMBL" id="MEXH01000021">
    <property type="protein sequence ID" value="OGC92156.1"/>
    <property type="molecule type" value="Genomic_DNA"/>
</dbReference>
<dbReference type="InterPro" id="IPR018584">
    <property type="entry name" value="GT87"/>
</dbReference>
<gene>
    <name evidence="9" type="ORF">A2876_02620</name>
</gene>
<feature type="transmembrane region" description="Helical" evidence="8">
    <location>
        <begin position="313"/>
        <end position="331"/>
    </location>
</feature>
<evidence type="ECO:0000256" key="7">
    <source>
        <dbReference type="ARBA" id="ARBA00024033"/>
    </source>
</evidence>
<dbReference type="Pfam" id="PF09594">
    <property type="entry name" value="GT87"/>
    <property type="match status" value="1"/>
</dbReference>
<keyword evidence="4 8" id="KW-0812">Transmembrane</keyword>
<accession>A0A1F4YEH0</accession>
<dbReference type="AlphaFoldDB" id="A0A1F4YEH0"/>
<evidence type="ECO:0008006" key="11">
    <source>
        <dbReference type="Google" id="ProtNLM"/>
    </source>
</evidence>
<dbReference type="Proteomes" id="UP000178176">
    <property type="component" value="Unassembled WGS sequence"/>
</dbReference>
<keyword evidence="3" id="KW-0808">Transferase</keyword>
<evidence type="ECO:0000256" key="6">
    <source>
        <dbReference type="ARBA" id="ARBA00023136"/>
    </source>
</evidence>
<keyword evidence="6 8" id="KW-0472">Membrane</keyword>
<feature type="transmembrane region" description="Helical" evidence="8">
    <location>
        <begin position="182"/>
        <end position="206"/>
    </location>
</feature>
<keyword evidence="5 8" id="KW-1133">Transmembrane helix</keyword>
<proteinExistence type="inferred from homology"/>
<feature type="transmembrane region" description="Helical" evidence="8">
    <location>
        <begin position="213"/>
        <end position="231"/>
    </location>
</feature>
<sequence>MKYKILIVLLIAWRLWVSTFTKHGDLHNGWNWAGNASKLGLVDFYDLPRSVFWPQSRPNQPAGSVYLYTLSYQLNDFGNKLFWQLNLKIPFFPSTLVWWWQRWGDVVSLKLPSVLGDIALFAAIIKIGKSSKVSQLVGLVYLLNPPLWYNSALWGQNDCIVAALAVWSLIFLFEKRLVLSGFLLGTSLVTKASWSPALIVFTIYAIRKFPKNFWTYLASVGASSLLLFFPFHPRLDLPFWLTKLYLNRILPGESPFITVNAFNFWHVFFPIDLVPDTSLFLTIPANIISVFLLLLIFAVTLRSIWKNPSEHNLVSQLLIVYFGFFLFSVRMHERYMYPLFPLMSWLIVIGRKIWIQYAVLSFTFLANQYNMWFAPTMPFAIALYTPIFTKALSVINLFTWFTLWPKKSSS</sequence>
<dbReference type="GO" id="GO:0016758">
    <property type="term" value="F:hexosyltransferase activity"/>
    <property type="evidence" value="ECO:0007669"/>
    <property type="project" value="InterPro"/>
</dbReference>
<evidence type="ECO:0000256" key="3">
    <source>
        <dbReference type="ARBA" id="ARBA00022679"/>
    </source>
</evidence>
<name>A0A1F4YEH0_9BACT</name>
<evidence type="ECO:0000313" key="9">
    <source>
        <dbReference type="EMBL" id="OGC92156.1"/>
    </source>
</evidence>
<dbReference type="GO" id="GO:0005886">
    <property type="term" value="C:plasma membrane"/>
    <property type="evidence" value="ECO:0007669"/>
    <property type="project" value="UniProtKB-SubCell"/>
</dbReference>
<evidence type="ECO:0000256" key="5">
    <source>
        <dbReference type="ARBA" id="ARBA00022989"/>
    </source>
</evidence>
<comment type="caution">
    <text evidence="9">The sequence shown here is derived from an EMBL/GenBank/DDBJ whole genome shotgun (WGS) entry which is preliminary data.</text>
</comment>
<evidence type="ECO:0000256" key="2">
    <source>
        <dbReference type="ARBA" id="ARBA00022475"/>
    </source>
</evidence>
<evidence type="ECO:0000256" key="8">
    <source>
        <dbReference type="SAM" id="Phobius"/>
    </source>
</evidence>
<comment type="similarity">
    <text evidence="7">Belongs to the glycosyltransferase 87 family.</text>
</comment>